<dbReference type="InterPro" id="IPR023353">
    <property type="entry name" value="LemA-like_dom_sf"/>
</dbReference>
<comment type="similarity">
    <text evidence="2">Belongs to the LemA family.</text>
</comment>
<dbReference type="PANTHER" id="PTHR34478">
    <property type="entry name" value="PROTEIN LEMA"/>
    <property type="match status" value="1"/>
</dbReference>
<feature type="region of interest" description="Disordered" evidence="6">
    <location>
        <begin position="180"/>
        <end position="204"/>
    </location>
</feature>
<keyword evidence="3" id="KW-0812">Transmembrane</keyword>
<sequence length="204" mass="22150">MTVFWIVAGVVALALAYLGWTYNRLISLSRRADGAWSDIDVQLKRRWDLVPALVETVKGYARHETGTLEGVVQARTQAAQAATVPERGATELGLSGAVGRLFAIAEAYPELKAGRNFQELHRSLVDVENNVQYARRYYNAVVRDLNTLIEAFPTSLVASAAGFAPRPFFQIDEAQRATPRVGFDAAAGPGDAPPAAPRQGEARP</sequence>
<dbReference type="Pfam" id="PF04011">
    <property type="entry name" value="LemA"/>
    <property type="match status" value="1"/>
</dbReference>
<name>A0ABT6FBN1_9BACT</name>
<keyword evidence="5" id="KW-0472">Membrane</keyword>
<evidence type="ECO:0000256" key="2">
    <source>
        <dbReference type="ARBA" id="ARBA00008854"/>
    </source>
</evidence>
<organism evidence="7 8">
    <name type="scientific">Paludisphaera mucosa</name>
    <dbReference type="NCBI Taxonomy" id="3030827"/>
    <lineage>
        <taxon>Bacteria</taxon>
        <taxon>Pseudomonadati</taxon>
        <taxon>Planctomycetota</taxon>
        <taxon>Planctomycetia</taxon>
        <taxon>Isosphaerales</taxon>
        <taxon>Isosphaeraceae</taxon>
        <taxon>Paludisphaera</taxon>
    </lineage>
</organism>
<evidence type="ECO:0000256" key="5">
    <source>
        <dbReference type="ARBA" id="ARBA00023136"/>
    </source>
</evidence>
<dbReference type="InterPro" id="IPR007156">
    <property type="entry name" value="MamQ_LemA"/>
</dbReference>
<evidence type="ECO:0000256" key="6">
    <source>
        <dbReference type="SAM" id="MobiDB-lite"/>
    </source>
</evidence>
<comment type="subcellular location">
    <subcellularLocation>
        <location evidence="1">Membrane</location>
        <topology evidence="1">Single-pass membrane protein</topology>
    </subcellularLocation>
</comment>
<keyword evidence="4" id="KW-1133">Transmembrane helix</keyword>
<gene>
    <name evidence="7" type="ORF">PZE19_14300</name>
</gene>
<dbReference type="Proteomes" id="UP001216907">
    <property type="component" value="Unassembled WGS sequence"/>
</dbReference>
<proteinExistence type="inferred from homology"/>
<dbReference type="EMBL" id="JARRAG010000002">
    <property type="protein sequence ID" value="MDG3004955.1"/>
    <property type="molecule type" value="Genomic_DNA"/>
</dbReference>
<evidence type="ECO:0000256" key="4">
    <source>
        <dbReference type="ARBA" id="ARBA00022989"/>
    </source>
</evidence>
<protein>
    <submittedName>
        <fullName evidence="7">LemA family protein</fullName>
    </submittedName>
</protein>
<dbReference type="PANTHER" id="PTHR34478:SF1">
    <property type="entry name" value="PROTEIN LEMA"/>
    <property type="match status" value="1"/>
</dbReference>
<dbReference type="SUPFAM" id="SSF140478">
    <property type="entry name" value="LemA-like"/>
    <property type="match status" value="1"/>
</dbReference>
<dbReference type="Gene3D" id="1.20.1440.20">
    <property type="entry name" value="LemA-like domain"/>
    <property type="match status" value="1"/>
</dbReference>
<accession>A0ABT6FBN1</accession>
<evidence type="ECO:0000256" key="1">
    <source>
        <dbReference type="ARBA" id="ARBA00004167"/>
    </source>
</evidence>
<dbReference type="RefSeq" id="WP_277861306.1">
    <property type="nucleotide sequence ID" value="NZ_JARRAG010000002.1"/>
</dbReference>
<evidence type="ECO:0000313" key="7">
    <source>
        <dbReference type="EMBL" id="MDG3004955.1"/>
    </source>
</evidence>
<evidence type="ECO:0000256" key="3">
    <source>
        <dbReference type="ARBA" id="ARBA00022692"/>
    </source>
</evidence>
<comment type="caution">
    <text evidence="7">The sequence shown here is derived from an EMBL/GenBank/DDBJ whole genome shotgun (WGS) entry which is preliminary data.</text>
</comment>
<reference evidence="7 8" key="1">
    <citation type="submission" date="2023-03" db="EMBL/GenBank/DDBJ databases">
        <title>Paludisphaera mucosa sp. nov. a novel planctomycete from northern fen.</title>
        <authorList>
            <person name="Ivanova A."/>
        </authorList>
    </citation>
    <scope>NUCLEOTIDE SEQUENCE [LARGE SCALE GENOMIC DNA]</scope>
    <source>
        <strain evidence="7 8">Pla2</strain>
    </source>
</reference>
<keyword evidence="8" id="KW-1185">Reference proteome</keyword>
<evidence type="ECO:0000313" key="8">
    <source>
        <dbReference type="Proteomes" id="UP001216907"/>
    </source>
</evidence>